<dbReference type="PANTHER" id="PTHR33657:SF6">
    <property type="entry name" value="SECRETED PROTEIN"/>
    <property type="match status" value="1"/>
</dbReference>
<sequence>MGALALVVGPAAAAHADPPSAIPAAATEDDARWQPATDYDGEGCYPTPAMDAAGTPAEGLSLGGANNGNCRDQSDLDNVNSYARTTCVADGWCAHAYAYYFEKDQRAEGVAGDGNGHRHDLEHVIVWVKDGEARYVSASAHGGYDTRAAADVLWEDTHPKIVYHKDGPHTHAMRFASGDDEPAENHYGTWQRPALLSWDLMSDAVRGTINTHSYGSATFDIKDDRISSVLSERKPESSLAF</sequence>
<dbReference type="InterPro" id="IPR008701">
    <property type="entry name" value="NPP1"/>
</dbReference>
<evidence type="ECO:0000313" key="2">
    <source>
        <dbReference type="Proteomes" id="UP000076218"/>
    </source>
</evidence>
<evidence type="ECO:0000313" key="1">
    <source>
        <dbReference type="EMBL" id="KZC96206.1"/>
    </source>
</evidence>
<dbReference type="PIRSF" id="PIRSF029958">
    <property type="entry name" value="Necrosis-inducing_protein"/>
    <property type="match status" value="1"/>
</dbReference>
<dbReference type="PANTHER" id="PTHR33657">
    <property type="entry name" value="DOMAIN PROTEIN, PUTATIVE (AFU_ORTHOLOGUE AFUA_5G00600)-RELATED"/>
    <property type="match status" value="1"/>
</dbReference>
<evidence type="ECO:0008006" key="3">
    <source>
        <dbReference type="Google" id="ProtNLM"/>
    </source>
</evidence>
<dbReference type="Proteomes" id="UP000076218">
    <property type="component" value="Unassembled WGS sequence"/>
</dbReference>
<name>A0A154V499_9MICO</name>
<organism evidence="1 2">
    <name type="scientific">Clavibacter tessellarius</name>
    <dbReference type="NCBI Taxonomy" id="31965"/>
    <lineage>
        <taxon>Bacteria</taxon>
        <taxon>Bacillati</taxon>
        <taxon>Actinomycetota</taxon>
        <taxon>Actinomycetes</taxon>
        <taxon>Micrococcales</taxon>
        <taxon>Microbacteriaceae</taxon>
        <taxon>Clavibacter</taxon>
    </lineage>
</organism>
<dbReference type="STRING" id="31965.AWH51_04040"/>
<proteinExistence type="predicted"/>
<dbReference type="Pfam" id="PF05630">
    <property type="entry name" value="NPP1"/>
    <property type="match status" value="1"/>
</dbReference>
<gene>
    <name evidence="1" type="ORF">AWH51_04040</name>
</gene>
<accession>A0A154V499</accession>
<reference evidence="1 2" key="1">
    <citation type="submission" date="2016-01" db="EMBL/GenBank/DDBJ databases">
        <title>Draft genome sequence of Clavibacter michiganensis subsp. tessellarius DOAB 609.</title>
        <authorList>
            <person name="Tambong J.T."/>
        </authorList>
    </citation>
    <scope>NUCLEOTIDE SEQUENCE [LARGE SCALE GENOMIC DNA]</scope>
    <source>
        <strain evidence="1 2">DOAB 609</strain>
    </source>
</reference>
<dbReference type="EMBL" id="LQXA01000011">
    <property type="protein sequence ID" value="KZC96206.1"/>
    <property type="molecule type" value="Genomic_DNA"/>
</dbReference>
<comment type="caution">
    <text evidence="1">The sequence shown here is derived from an EMBL/GenBank/DDBJ whole genome shotgun (WGS) entry which is preliminary data.</text>
</comment>
<dbReference type="AlphaFoldDB" id="A0A154V499"/>
<protein>
    <recommendedName>
        <fullName evidence="3">Necrosis inducing protein (NPP1)</fullName>
    </recommendedName>
</protein>